<dbReference type="InterPro" id="IPR046582">
    <property type="entry name" value="DUF6630"/>
</dbReference>
<dbReference type="RefSeq" id="WP_078670772.1">
    <property type="nucleotide sequence ID" value="NZ_FUWZ01000003.1"/>
</dbReference>
<dbReference type="EMBL" id="FUWZ01000003">
    <property type="protein sequence ID" value="SKA31177.1"/>
    <property type="molecule type" value="Genomic_DNA"/>
</dbReference>
<dbReference type="Proteomes" id="UP000190367">
    <property type="component" value="Unassembled WGS sequence"/>
</dbReference>
<gene>
    <name evidence="2" type="ORF">SAMN04488128_103419</name>
</gene>
<reference evidence="3" key="1">
    <citation type="submission" date="2017-02" db="EMBL/GenBank/DDBJ databases">
        <authorList>
            <person name="Varghese N."/>
            <person name="Submissions S."/>
        </authorList>
    </citation>
    <scope>NUCLEOTIDE SEQUENCE [LARGE SCALE GENOMIC DNA]</scope>
    <source>
        <strain evidence="3">DSM 22224</strain>
    </source>
</reference>
<keyword evidence="3" id="KW-1185">Reference proteome</keyword>
<proteinExistence type="predicted"/>
<dbReference type="STRING" id="634771.SAMN04488128_103419"/>
<dbReference type="Pfam" id="PF20335">
    <property type="entry name" value="DUF6630"/>
    <property type="match status" value="1"/>
</dbReference>
<accession>A0A1T4SSM0</accession>
<evidence type="ECO:0000313" key="3">
    <source>
        <dbReference type="Proteomes" id="UP000190367"/>
    </source>
</evidence>
<name>A0A1T4SSM0_9BACT</name>
<dbReference type="OrthoDB" id="2044786at2"/>
<feature type="domain" description="DUF6630" evidence="1">
    <location>
        <begin position="342"/>
        <end position="507"/>
    </location>
</feature>
<dbReference type="AlphaFoldDB" id="A0A1T4SSM0"/>
<evidence type="ECO:0000259" key="1">
    <source>
        <dbReference type="Pfam" id="PF20335"/>
    </source>
</evidence>
<protein>
    <recommendedName>
        <fullName evidence="1">DUF6630 domain-containing protein</fullName>
    </recommendedName>
</protein>
<evidence type="ECO:0000313" key="2">
    <source>
        <dbReference type="EMBL" id="SKA31177.1"/>
    </source>
</evidence>
<sequence>MFQNVNPTTTLTLEEAIEQGLTAHLSYDFEFLAEDVPGQKVLIFEEDVHTDQFLDLHDVYVEQDIAGMIFRGNLQVDNSIIDYEPDTYACFLSVEGNLTCRNLVAGCVPIHVKGNVYVQQTFIGYYNHGEVTIDGDLHARLWIEDDHQTTVKGKVHAVTFAPKDWTAMADYTDWHDVLLPEVAAQLLEEDYLFAGNVGLIRLIEDGQLVFKQDLVRTGISSDEFQQLLHNELFAPGLDSLLVAQKPWELRLTQHSDQPGGWEYDTVYILNTEEGRSCVMATAPGMPLSFRHEVADNRFEEVTDFTSAPGQLLLRYFTRARALVNAKVNWNRYYRKTVDKEQLWQLIWLFNPGDNTDFFLPIATELFHRVMLAADYPYTYIHSRYPEDSLRRGLDEVPGATVPIALLDGLLDRGLIAELSHNKPLSGEVGKLNEITTLYWNTILKTPPPYGENPVSEEYMHFVNTEMQPQGAMLVRLNAGMDNYLLACIQVAAIPQLKQLADTVDVTVED</sequence>
<organism evidence="2 3">
    <name type="scientific">Chitinophaga eiseniae</name>
    <dbReference type="NCBI Taxonomy" id="634771"/>
    <lineage>
        <taxon>Bacteria</taxon>
        <taxon>Pseudomonadati</taxon>
        <taxon>Bacteroidota</taxon>
        <taxon>Chitinophagia</taxon>
        <taxon>Chitinophagales</taxon>
        <taxon>Chitinophagaceae</taxon>
        <taxon>Chitinophaga</taxon>
    </lineage>
</organism>